<dbReference type="Proteomes" id="UP000318578">
    <property type="component" value="Unassembled WGS sequence"/>
</dbReference>
<dbReference type="OrthoDB" id="3323334at2"/>
<organism evidence="2 3">
    <name type="scientific">Amycolatopsis acidiphila</name>
    <dbReference type="NCBI Taxonomy" id="715473"/>
    <lineage>
        <taxon>Bacteria</taxon>
        <taxon>Bacillati</taxon>
        <taxon>Actinomycetota</taxon>
        <taxon>Actinomycetes</taxon>
        <taxon>Pseudonocardiales</taxon>
        <taxon>Pseudonocardiaceae</taxon>
        <taxon>Amycolatopsis</taxon>
    </lineage>
</organism>
<reference evidence="2 3" key="1">
    <citation type="submission" date="2019-07" db="EMBL/GenBank/DDBJ databases">
        <title>New species of Amycolatopsis and Streptomyces.</title>
        <authorList>
            <person name="Duangmal K."/>
            <person name="Teo W.F.A."/>
            <person name="Lipun K."/>
        </authorList>
    </citation>
    <scope>NUCLEOTIDE SEQUENCE [LARGE SCALE GENOMIC DNA]</scope>
    <source>
        <strain evidence="2 3">JCM 30562</strain>
    </source>
</reference>
<name>A0A557ZZG4_9PSEU</name>
<dbReference type="NCBIfam" id="TIGR04141">
    <property type="entry name" value="TIGR04141 family sporadically distributed protein"/>
    <property type="match status" value="1"/>
</dbReference>
<proteinExistence type="predicted"/>
<gene>
    <name evidence="2" type="ORF">FNH06_31705</name>
</gene>
<comment type="caution">
    <text evidence="2">The sequence shown here is derived from an EMBL/GenBank/DDBJ whole genome shotgun (WGS) entry which is preliminary data.</text>
</comment>
<dbReference type="AlphaFoldDB" id="A0A557ZZG4"/>
<dbReference type="Pfam" id="PF19614">
    <property type="entry name" value="DUF6119"/>
    <property type="match status" value="1"/>
</dbReference>
<feature type="region of interest" description="Disordered" evidence="1">
    <location>
        <begin position="14"/>
        <end position="40"/>
    </location>
</feature>
<evidence type="ECO:0000313" key="2">
    <source>
        <dbReference type="EMBL" id="TVT17392.1"/>
    </source>
</evidence>
<evidence type="ECO:0000313" key="3">
    <source>
        <dbReference type="Proteomes" id="UP000318578"/>
    </source>
</evidence>
<evidence type="ECO:0000256" key="1">
    <source>
        <dbReference type="SAM" id="MobiDB-lite"/>
    </source>
</evidence>
<keyword evidence="3" id="KW-1185">Reference proteome</keyword>
<dbReference type="InterPro" id="IPR026487">
    <property type="entry name" value="CHP04141"/>
</dbReference>
<accession>A0A557ZZG4</accession>
<sequence>MLISHEQRLVTLPAQAVTTRPPERDNSYTNSDVSRRGEVGVSSKRSNNAIWKLVVEDDETPVQTVDHILSRYSELRKGNPSQYQKLEQIQTDQPFASVELQLWVRSAWSRGLLPFLKSYLASEEDEEKFFRSSLDVCLFIATKSSLFAITSGNGYRILSDYVDYSFAFDTAKKLIANNFKEADVREITGPRTGRTETYRYGYSISKSESFGKVWKRLVGRLDSTRLGPKSYLRAIIDPNRPPALELKSSFVLRKSLDLRQLISLVHELEALPEPTKEHALELSFLDSLYPVKPKGHREQLNRRLIEEFRLYLVEGKSIDLDICDPEDVAQYYAGTSFKLGRWPILAADPPEKEHLRNILLDKLRVEILEDSRLFYEKVKSMRLSYLPADEDNESHRVVHELHKYFHAQVQSNGDTYFLLDKIWYRSQGTFLENLKTDFLEETFDAPDRILLSDLPGKKPWTAKDEDGFNRNQATAENYYYGDKIFAVSDRGKIELFDLLLQDQASGVLYVIQVKDGFDAKMRDACSQIATAADVIESDLKHEKSQLRAYYKEWAANAENSSSTLTEEQFLALFDAQERCYVVLAATKTDFTRETFETELPSHIARREVITTRQELKGKGITFRLVHTKKGAATNVQK</sequence>
<protein>
    <submittedName>
        <fullName evidence="2">Uncharacterized protein</fullName>
    </submittedName>
</protein>
<dbReference type="EMBL" id="VJZA01000080">
    <property type="protein sequence ID" value="TVT17392.1"/>
    <property type="molecule type" value="Genomic_DNA"/>
</dbReference>